<protein>
    <submittedName>
        <fullName evidence="3">S-adenosyl-L-methionine-dependent methyltransferase</fullName>
    </submittedName>
</protein>
<evidence type="ECO:0000259" key="2">
    <source>
        <dbReference type="Pfam" id="PF08242"/>
    </source>
</evidence>
<keyword evidence="3" id="KW-0808">Transferase</keyword>
<evidence type="ECO:0000313" key="3">
    <source>
        <dbReference type="EMBL" id="KAH6876756.1"/>
    </source>
</evidence>
<dbReference type="AlphaFoldDB" id="A0A9P8VW13"/>
<dbReference type="InterPro" id="IPR016584">
    <property type="entry name" value="MeTrfase_VrtF"/>
</dbReference>
<reference evidence="3 4" key="1">
    <citation type="journal article" date="2021" name="Nat. Commun.">
        <title>Genetic determinants of endophytism in the Arabidopsis root mycobiome.</title>
        <authorList>
            <person name="Mesny F."/>
            <person name="Miyauchi S."/>
            <person name="Thiergart T."/>
            <person name="Pickel B."/>
            <person name="Atanasova L."/>
            <person name="Karlsson M."/>
            <person name="Huettel B."/>
            <person name="Barry K.W."/>
            <person name="Haridas S."/>
            <person name="Chen C."/>
            <person name="Bauer D."/>
            <person name="Andreopoulos W."/>
            <person name="Pangilinan J."/>
            <person name="LaButti K."/>
            <person name="Riley R."/>
            <person name="Lipzen A."/>
            <person name="Clum A."/>
            <person name="Drula E."/>
            <person name="Henrissat B."/>
            <person name="Kohler A."/>
            <person name="Grigoriev I.V."/>
            <person name="Martin F.M."/>
            <person name="Hacquard S."/>
        </authorList>
    </citation>
    <scope>NUCLEOTIDE SEQUENCE [LARGE SCALE GENOMIC DNA]</scope>
    <source>
        <strain evidence="3 4">MPI-CAGE-CH-0241</strain>
    </source>
</reference>
<evidence type="ECO:0000313" key="4">
    <source>
        <dbReference type="Proteomes" id="UP000777438"/>
    </source>
</evidence>
<sequence length="268" mass="29914">MLYTDLFTPPPSYLSGLLKIHLRSRYSVAMSQPTLHIKPLTRNDSGAAAYTPWVLYIYDWLVLFVTNTFAWKCSTKNDMLPLFQSTLSEKHLEIGVGTGYFPARALGEAGSPCKHITLVDLNPSSLAAAKDRISAAVPSQSITIDTVVADAMKPLPFSASEKFGSITMFYLIHCIPAPPEDKNRVFDAARQHLAPDGTLAGATVLGRSRPMNWLARILMNTHNKSGIFNNWNDSEEIFKRGLQDSFEHVETWVVGRSMLFRARKPKQQ</sequence>
<organism evidence="3 4">
    <name type="scientific">Thelonectria olida</name>
    <dbReference type="NCBI Taxonomy" id="1576542"/>
    <lineage>
        <taxon>Eukaryota</taxon>
        <taxon>Fungi</taxon>
        <taxon>Dikarya</taxon>
        <taxon>Ascomycota</taxon>
        <taxon>Pezizomycotina</taxon>
        <taxon>Sordariomycetes</taxon>
        <taxon>Hypocreomycetidae</taxon>
        <taxon>Hypocreales</taxon>
        <taxon>Nectriaceae</taxon>
        <taxon>Thelonectria</taxon>
    </lineage>
</organism>
<dbReference type="Gene3D" id="3.40.50.150">
    <property type="entry name" value="Vaccinia Virus protein VP39"/>
    <property type="match status" value="1"/>
</dbReference>
<proteinExistence type="inferred from homology"/>
<keyword evidence="3" id="KW-0489">Methyltransferase</keyword>
<dbReference type="InterPro" id="IPR029063">
    <property type="entry name" value="SAM-dependent_MTases_sf"/>
</dbReference>
<comment type="similarity">
    <text evidence="1">Belongs to the methyltransferase superfamily.</text>
</comment>
<comment type="caution">
    <text evidence="3">The sequence shown here is derived from an EMBL/GenBank/DDBJ whole genome shotgun (WGS) entry which is preliminary data.</text>
</comment>
<feature type="domain" description="Methyltransferase type 12" evidence="2">
    <location>
        <begin position="92"/>
        <end position="199"/>
    </location>
</feature>
<dbReference type="GO" id="GO:0008168">
    <property type="term" value="F:methyltransferase activity"/>
    <property type="evidence" value="ECO:0007669"/>
    <property type="project" value="UniProtKB-KW"/>
</dbReference>
<dbReference type="EMBL" id="JAGPYM010000033">
    <property type="protein sequence ID" value="KAH6876756.1"/>
    <property type="molecule type" value="Genomic_DNA"/>
</dbReference>
<dbReference type="InterPro" id="IPR013217">
    <property type="entry name" value="Methyltransf_12"/>
</dbReference>
<name>A0A9P8VW13_9HYPO</name>
<dbReference type="CDD" id="cd02440">
    <property type="entry name" value="AdoMet_MTases"/>
    <property type="match status" value="1"/>
</dbReference>
<dbReference type="PIRSF" id="PIRSF011491">
    <property type="entry name" value="Mtase_YbcY_prd"/>
    <property type="match status" value="1"/>
</dbReference>
<dbReference type="Pfam" id="PF08242">
    <property type="entry name" value="Methyltransf_12"/>
    <property type="match status" value="1"/>
</dbReference>
<dbReference type="SUPFAM" id="SSF53335">
    <property type="entry name" value="S-adenosyl-L-methionine-dependent methyltransferases"/>
    <property type="match status" value="1"/>
</dbReference>
<dbReference type="Proteomes" id="UP000777438">
    <property type="component" value="Unassembled WGS sequence"/>
</dbReference>
<evidence type="ECO:0000256" key="1">
    <source>
        <dbReference type="ARBA" id="ARBA00008361"/>
    </source>
</evidence>
<dbReference type="OrthoDB" id="10061782at2759"/>
<dbReference type="GO" id="GO:0032259">
    <property type="term" value="P:methylation"/>
    <property type="evidence" value="ECO:0007669"/>
    <property type="project" value="UniProtKB-KW"/>
</dbReference>
<gene>
    <name evidence="3" type="ORF">B0T10DRAFT_497641</name>
</gene>
<keyword evidence="4" id="KW-1185">Reference proteome</keyword>
<accession>A0A9P8VW13</accession>